<dbReference type="STRING" id="634177.GLX_04570"/>
<evidence type="ECO:0000259" key="1">
    <source>
        <dbReference type="Pfam" id="PF18431"/>
    </source>
</evidence>
<dbReference type="eggNOG" id="ENOG502ZB9M">
    <property type="taxonomic scope" value="Bacteria"/>
</dbReference>
<dbReference type="KEGG" id="gxy:GLX_04570"/>
<feature type="domain" description="Bacterial CdiA-CT RNAse A" evidence="1">
    <location>
        <begin position="209"/>
        <end position="317"/>
    </location>
</feature>
<proteinExistence type="predicted"/>
<dbReference type="Proteomes" id="UP000009044">
    <property type="component" value="Chromosome"/>
</dbReference>
<gene>
    <name evidence="2" type="ordered locus">GLX_04570</name>
</gene>
<name>G2I422_KOMMN</name>
<dbReference type="EMBL" id="AP012159">
    <property type="protein sequence ID" value="BAK82869.1"/>
    <property type="molecule type" value="Genomic_DNA"/>
</dbReference>
<dbReference type="Pfam" id="PF18431">
    <property type="entry name" value="RNAse_A_bac"/>
    <property type="match status" value="1"/>
</dbReference>
<accession>G2I422</accession>
<protein>
    <recommendedName>
        <fullName evidence="1">Bacterial CdiA-CT RNAse A domain-containing protein</fullName>
    </recommendedName>
</protein>
<dbReference type="PATRIC" id="fig|634177.7.peg.535"/>
<reference evidence="3" key="1">
    <citation type="journal article" date="2011" name="J. Bacteriol.">
        <title>Complete genome sequence of NBRC 3288, a unique cellulose-nonproducing strain of Gluconacetobacter xylinus isolated from vinegar.</title>
        <authorList>
            <person name="Ogino H."/>
            <person name="Azuma Y."/>
            <person name="Hosoyama A."/>
            <person name="Nakazawa H."/>
            <person name="Matsutani M."/>
            <person name="Hasegawa A."/>
            <person name="Otsuyama K."/>
            <person name="Matsushita K."/>
            <person name="Fujita N."/>
            <person name="Shirai M."/>
        </authorList>
    </citation>
    <scope>NUCLEOTIDE SEQUENCE [LARGE SCALE GENOMIC DNA]</scope>
    <source>
        <strain evidence="3">NBRC 3288 / BCRC 11682 / LMG 1693</strain>
    </source>
</reference>
<evidence type="ECO:0000313" key="2">
    <source>
        <dbReference type="EMBL" id="BAK82869.1"/>
    </source>
</evidence>
<dbReference type="InterPro" id="IPR041436">
    <property type="entry name" value="RNAse_A_bac"/>
</dbReference>
<organism evidence="2 3">
    <name type="scientific">Komagataeibacter medellinensis (strain NBRC 3288 / BCRC 11682 / LMG 1693 / Kondo 51)</name>
    <name type="common">Gluconacetobacter medellinensis</name>
    <dbReference type="NCBI Taxonomy" id="634177"/>
    <lineage>
        <taxon>Bacteria</taxon>
        <taxon>Pseudomonadati</taxon>
        <taxon>Pseudomonadota</taxon>
        <taxon>Alphaproteobacteria</taxon>
        <taxon>Acetobacterales</taxon>
        <taxon>Acetobacteraceae</taxon>
        <taxon>Komagataeibacter</taxon>
    </lineage>
</organism>
<evidence type="ECO:0000313" key="3">
    <source>
        <dbReference type="Proteomes" id="UP000009044"/>
    </source>
</evidence>
<dbReference type="AlphaFoldDB" id="G2I422"/>
<dbReference type="HOGENOM" id="CLU_075240_0_0_5"/>
<sequence>MPDTNQHPALTFVMGEHQLVSIVRRYLPGHESISRAEGLATMGIGAAEMAGAAGLLAAPEPLLSKVGGIALAAHGADMMAAGQQAWKNGTEPHTLTERAVHAVALKAHAPPAVADLAGQAADAVIPAGILHAAAHFAATRAIRVAMADANRLAFRQDDITTEHFHRPVVQHTGQPARTPANQNLLSPHRQNRLDLNHHEAPPHNRKAGGHVLLKHVDPTEAYIERRFRKENRPIVSFFTSKEDAERAIHALLRDNSSKVDTWLRDAGNGDRIILDGYFSGRGAVIIESANREHKAARRIEVTIIKKEHNGMIYYVQTVKLYRS</sequence>